<dbReference type="GO" id="GO:0005975">
    <property type="term" value="P:carbohydrate metabolic process"/>
    <property type="evidence" value="ECO:0007669"/>
    <property type="project" value="InterPro"/>
</dbReference>
<evidence type="ECO:0000256" key="10">
    <source>
        <dbReference type="RuleBase" id="RU361207"/>
    </source>
</evidence>
<feature type="domain" description="MalQ N-terminal beta-sandwich" evidence="11">
    <location>
        <begin position="70"/>
        <end position="165"/>
    </location>
</feature>
<evidence type="ECO:0000256" key="3">
    <source>
        <dbReference type="ARBA" id="ARBA00012560"/>
    </source>
</evidence>
<evidence type="ECO:0000313" key="12">
    <source>
        <dbReference type="EMBL" id="AJQ94967.1"/>
    </source>
</evidence>
<reference evidence="12 13" key="1">
    <citation type="submission" date="2014-01" db="EMBL/GenBank/DDBJ databases">
        <title>Full genme sequencing of cellulolytic bacterium Gynuella sunshinyii YC6258T gen. nov., sp. nov.</title>
        <authorList>
            <person name="Khan H."/>
            <person name="Chung E.J."/>
            <person name="Chung Y.R."/>
        </authorList>
    </citation>
    <scope>NUCLEOTIDE SEQUENCE [LARGE SCALE GENOMIC DNA]</scope>
    <source>
        <strain evidence="12 13">YC6258</strain>
    </source>
</reference>
<dbReference type="NCBIfam" id="TIGR00217">
    <property type="entry name" value="malQ"/>
    <property type="match status" value="1"/>
</dbReference>
<evidence type="ECO:0000256" key="7">
    <source>
        <dbReference type="ARBA" id="ARBA00023277"/>
    </source>
</evidence>
<evidence type="ECO:0000256" key="9">
    <source>
        <dbReference type="ARBA" id="ARBA00031501"/>
    </source>
</evidence>
<dbReference type="Gene3D" id="3.20.20.80">
    <property type="entry name" value="Glycosidases"/>
    <property type="match status" value="1"/>
</dbReference>
<evidence type="ECO:0000256" key="5">
    <source>
        <dbReference type="ARBA" id="ARBA00022676"/>
    </source>
</evidence>
<dbReference type="Pfam" id="PF21226">
    <property type="entry name" value="MalQ_N"/>
    <property type="match status" value="1"/>
</dbReference>
<name>A0A0C5VJW9_9GAMM</name>
<dbReference type="OrthoDB" id="9763489at2"/>
<evidence type="ECO:0000259" key="11">
    <source>
        <dbReference type="Pfam" id="PF21226"/>
    </source>
</evidence>
<evidence type="ECO:0000256" key="4">
    <source>
        <dbReference type="ARBA" id="ARBA00020295"/>
    </source>
</evidence>
<dbReference type="InterPro" id="IPR017853">
    <property type="entry name" value="GH"/>
</dbReference>
<keyword evidence="13" id="KW-1185">Reference proteome</keyword>
<dbReference type="EMBL" id="CP007142">
    <property type="protein sequence ID" value="AJQ94967.1"/>
    <property type="molecule type" value="Genomic_DNA"/>
</dbReference>
<evidence type="ECO:0000256" key="2">
    <source>
        <dbReference type="ARBA" id="ARBA00005684"/>
    </source>
</evidence>
<keyword evidence="6 10" id="KW-0808">Transferase</keyword>
<dbReference type="AlphaFoldDB" id="A0A0C5VJW9"/>
<dbReference type="InterPro" id="IPR048458">
    <property type="entry name" value="MalQ_N"/>
</dbReference>
<dbReference type="PANTHER" id="PTHR32438:SF5">
    <property type="entry name" value="4-ALPHA-GLUCANOTRANSFERASE DPE1, CHLOROPLASTIC_AMYLOPLASTIC"/>
    <property type="match status" value="1"/>
</dbReference>
<dbReference type="RefSeq" id="WP_052830263.1">
    <property type="nucleotide sequence ID" value="NZ_CP007142.1"/>
</dbReference>
<dbReference type="GO" id="GO:0004134">
    <property type="term" value="F:4-alpha-glucanotransferase activity"/>
    <property type="evidence" value="ECO:0007669"/>
    <property type="project" value="UniProtKB-EC"/>
</dbReference>
<dbReference type="HOGENOM" id="CLU_022072_1_1_6"/>
<dbReference type="KEGG" id="gsn:YC6258_02929"/>
<protein>
    <recommendedName>
        <fullName evidence="4 10">4-alpha-glucanotransferase</fullName>
        <ecNumber evidence="3 10">2.4.1.25</ecNumber>
    </recommendedName>
    <alternativeName>
        <fullName evidence="8 10">Amylomaltase</fullName>
    </alternativeName>
    <alternativeName>
        <fullName evidence="9 10">Disproportionating enzyme</fullName>
    </alternativeName>
</protein>
<sequence length="734" mass="83659">MNNSEELTWQLASLLGFKRTYVDYKGQTAEISPQRMLHLIAATGIDCSSDEAVQRAITKLQRQYWLHPCDPIVVLRPHLNAEIKVRLPAGNGVVVSLCLTLESGEKVQLPEYLFQQSPLQQSHEMDGIVIEERTIPLPQNIAPGYHSLELTYPTGSVSVMLAVTPAVGYVNDCLQRNEKIWGTAIQLYSLRSEHNWGIGDFSDLIELIQELASLGAGFVGLNPIHALYPVNAEHVSPYSPSNRNFLNPLYVDVLKVFEFSENMELQDWYNSSEVQSELARLRAEKMIPYSRVSELKQHAFRLLFQTFRQHHVNRHTERFLSFRKFLDEGGLPLFQHCLFEALSEYFHQQNPAACGWASWPEMFLDIHSTEVQKFSESHAEEILFYQYLQFISDEQLQWADDAAKTASMGLGLYRDLAVGADRGGAEVWSNPEAFCQQISIGAPPDALGPLGQNWGLPPMDPVALRNEGYRPFITLVRNNMRACSALRIDHAMALFRLWWCPPGETAAEGAYIHYPFEDMLGILLLESQRNQCMIIAEDLGTVPVEVQQAFPGAGLYSNKVFIFEISGHGCTRPEEYARNALAIVVNHDMPTLAAYWNYEDLKLRERLQLFENDDVIRHEYATRAWARQQILNALHERGFLPPEYPRQADDIVSMNMDLNLAIHRYLSSGYSQLVALQLEDLMLMTEPVNVPGTSTEYPNWRRKLAVSVQQLFADEQIKKFCWQISDTRKQVSDQ</sequence>
<comment type="catalytic activity">
    <reaction evidence="1 10">
        <text>Transfers a segment of a (1-&gt;4)-alpha-D-glucan to a new position in an acceptor, which may be glucose or a (1-&gt;4)-alpha-D-glucan.</text>
        <dbReference type="EC" id="2.4.1.25"/>
    </reaction>
</comment>
<dbReference type="STRING" id="1445510.YC6258_02929"/>
<dbReference type="Pfam" id="PF02446">
    <property type="entry name" value="Glyco_hydro_77"/>
    <property type="match status" value="1"/>
</dbReference>
<evidence type="ECO:0000256" key="8">
    <source>
        <dbReference type="ARBA" id="ARBA00031423"/>
    </source>
</evidence>
<dbReference type="EC" id="2.4.1.25" evidence="3 10"/>
<dbReference type="PANTHER" id="PTHR32438">
    <property type="entry name" value="4-ALPHA-GLUCANOTRANSFERASE DPE1, CHLOROPLASTIC/AMYLOPLASTIC"/>
    <property type="match status" value="1"/>
</dbReference>
<dbReference type="SUPFAM" id="SSF51445">
    <property type="entry name" value="(Trans)glycosidases"/>
    <property type="match status" value="1"/>
</dbReference>
<keyword evidence="7 10" id="KW-0119">Carbohydrate metabolism</keyword>
<dbReference type="PATRIC" id="fig|1445510.3.peg.2899"/>
<evidence type="ECO:0000256" key="6">
    <source>
        <dbReference type="ARBA" id="ARBA00022679"/>
    </source>
</evidence>
<evidence type="ECO:0000256" key="1">
    <source>
        <dbReference type="ARBA" id="ARBA00000439"/>
    </source>
</evidence>
<comment type="similarity">
    <text evidence="2 10">Belongs to the disproportionating enzyme family.</text>
</comment>
<gene>
    <name evidence="12" type="ORF">YC6258_02929</name>
</gene>
<dbReference type="Proteomes" id="UP000032266">
    <property type="component" value="Chromosome"/>
</dbReference>
<accession>A0A0C5VJW9</accession>
<dbReference type="InterPro" id="IPR003385">
    <property type="entry name" value="Glyco_hydro_77"/>
</dbReference>
<proteinExistence type="inferred from homology"/>
<organism evidence="12 13">
    <name type="scientific">Gynuella sunshinyii YC6258</name>
    <dbReference type="NCBI Taxonomy" id="1445510"/>
    <lineage>
        <taxon>Bacteria</taxon>
        <taxon>Pseudomonadati</taxon>
        <taxon>Pseudomonadota</taxon>
        <taxon>Gammaproteobacteria</taxon>
        <taxon>Oceanospirillales</taxon>
        <taxon>Saccharospirillaceae</taxon>
        <taxon>Gynuella</taxon>
    </lineage>
</organism>
<evidence type="ECO:0000313" key="13">
    <source>
        <dbReference type="Proteomes" id="UP000032266"/>
    </source>
</evidence>
<keyword evidence="5 10" id="KW-0328">Glycosyltransferase</keyword>